<comment type="caution">
    <text evidence="2">The sequence shown here is derived from an EMBL/GenBank/DDBJ whole genome shotgun (WGS) entry which is preliminary data.</text>
</comment>
<dbReference type="RefSeq" id="WP_048555098.1">
    <property type="nucleotide sequence ID" value="NZ_HF570958.1"/>
</dbReference>
<sequence length="145" mass="15517">MATEPQEPVVTTRDPSHLSSGPGRVIVALYAVMALAATGRSSVQIAEYFGRAPFAYVMSAAAAVVYLIATVALVTGGRRAVRIALVSASVELVGVLVIGTLSYVVPSWFPDKTVWSHFGQGYGYVPLVLPILGLWWLRRFLPGRA</sequence>
<keyword evidence="1" id="KW-0472">Membrane</keyword>
<dbReference type="STRING" id="1194083.BN12_2570004"/>
<accession>A0A077LWQ5</accession>
<name>A0A077LWQ5_9MICO</name>
<dbReference type="Proteomes" id="UP000035721">
    <property type="component" value="Unassembled WGS sequence"/>
</dbReference>
<keyword evidence="3" id="KW-1185">Reference proteome</keyword>
<dbReference type="OrthoDB" id="25997at2"/>
<reference evidence="2 3" key="1">
    <citation type="journal article" date="2013" name="ISME J.">
        <title>A metabolic model for members of the genus Tetrasphaera involved in enhanced biological phosphorus removal.</title>
        <authorList>
            <person name="Kristiansen R."/>
            <person name="Nguyen H.T.T."/>
            <person name="Saunders A.M."/>
            <person name="Nielsen J.L."/>
            <person name="Wimmer R."/>
            <person name="Le V.Q."/>
            <person name="McIlroy S.J."/>
            <person name="Petrovski S."/>
            <person name="Seviour R.J."/>
            <person name="Calteau A."/>
            <person name="Nielsen K.L."/>
            <person name="Nielsen P.H."/>
        </authorList>
    </citation>
    <scope>NUCLEOTIDE SEQUENCE [LARGE SCALE GENOMIC DNA]</scope>
    <source>
        <strain evidence="2 3">T1-X7</strain>
    </source>
</reference>
<evidence type="ECO:0000313" key="3">
    <source>
        <dbReference type="Proteomes" id="UP000035721"/>
    </source>
</evidence>
<feature type="transmembrane region" description="Helical" evidence="1">
    <location>
        <begin position="121"/>
        <end position="137"/>
    </location>
</feature>
<proteinExistence type="predicted"/>
<keyword evidence="1" id="KW-0812">Transmembrane</keyword>
<evidence type="ECO:0000256" key="1">
    <source>
        <dbReference type="SAM" id="Phobius"/>
    </source>
</evidence>
<gene>
    <name evidence="2" type="ORF">BN12_2570004</name>
</gene>
<keyword evidence="1" id="KW-1133">Transmembrane helix</keyword>
<feature type="transmembrane region" description="Helical" evidence="1">
    <location>
        <begin position="25"/>
        <end position="43"/>
    </location>
</feature>
<organism evidence="2 3">
    <name type="scientific">Nostocoides japonicum T1-X7</name>
    <dbReference type="NCBI Taxonomy" id="1194083"/>
    <lineage>
        <taxon>Bacteria</taxon>
        <taxon>Bacillati</taxon>
        <taxon>Actinomycetota</taxon>
        <taxon>Actinomycetes</taxon>
        <taxon>Micrococcales</taxon>
        <taxon>Intrasporangiaceae</taxon>
        <taxon>Nostocoides</taxon>
    </lineage>
</organism>
<protein>
    <submittedName>
        <fullName evidence="2">Putative integral membrane protein</fullName>
    </submittedName>
</protein>
<dbReference type="AlphaFoldDB" id="A0A077LWQ5"/>
<evidence type="ECO:0000313" key="2">
    <source>
        <dbReference type="EMBL" id="CCH78131.1"/>
    </source>
</evidence>
<dbReference type="EMBL" id="CAJB01000176">
    <property type="protein sequence ID" value="CCH78131.1"/>
    <property type="molecule type" value="Genomic_DNA"/>
</dbReference>
<feature type="transmembrane region" description="Helical" evidence="1">
    <location>
        <begin position="55"/>
        <end position="76"/>
    </location>
</feature>
<feature type="transmembrane region" description="Helical" evidence="1">
    <location>
        <begin position="83"/>
        <end position="109"/>
    </location>
</feature>